<keyword evidence="5 8" id="KW-0274">FAD</keyword>
<evidence type="ECO:0000313" key="13">
    <source>
        <dbReference type="Proteomes" id="UP000281771"/>
    </source>
</evidence>
<evidence type="ECO:0000256" key="9">
    <source>
        <dbReference type="PIRSR" id="PIRSR602081-2"/>
    </source>
</evidence>
<dbReference type="InterPro" id="IPR018394">
    <property type="entry name" value="DNA_photolyase_1_CS_C"/>
</dbReference>
<feature type="domain" description="Photolyase/cryptochrome alpha/beta" evidence="11">
    <location>
        <begin position="2"/>
        <end position="130"/>
    </location>
</feature>
<keyword evidence="13" id="KW-1185">Reference proteome</keyword>
<comment type="catalytic activity">
    <reaction evidence="7">
        <text>cyclobutadipyrimidine (in DNA) = 2 pyrimidine residues (in DNA).</text>
        <dbReference type="EC" id="4.1.99.3"/>
    </reaction>
</comment>
<dbReference type="Gene3D" id="1.10.579.10">
    <property type="entry name" value="DNA Cyclobutane Dipyrimidine Photolyase, subunit A, domain 3"/>
    <property type="match status" value="1"/>
</dbReference>
<evidence type="ECO:0000256" key="7">
    <source>
        <dbReference type="ARBA" id="ARBA00033999"/>
    </source>
</evidence>
<comment type="similarity">
    <text evidence="10">Belongs to the DNA photolyase family.</text>
</comment>
<comment type="cofactor">
    <cofactor evidence="8">
        <name>FAD</name>
        <dbReference type="ChEBI" id="CHEBI:57692"/>
    </cofactor>
    <text evidence="8">Binds 1 FAD per subunit.</text>
</comment>
<dbReference type="SUPFAM" id="SSF48173">
    <property type="entry name" value="Cryptochrome/photolyase FAD-binding domain"/>
    <property type="match status" value="1"/>
</dbReference>
<comment type="cofactor">
    <cofactor evidence="1">
        <name>(6R)-5,10-methylene-5,6,7,8-tetrahydrofolate</name>
        <dbReference type="ChEBI" id="CHEBI:15636"/>
    </cofactor>
</comment>
<dbReference type="InterPro" id="IPR006050">
    <property type="entry name" value="DNA_photolyase_N"/>
</dbReference>
<evidence type="ECO:0000259" key="11">
    <source>
        <dbReference type="PROSITE" id="PS51645"/>
    </source>
</evidence>
<feature type="binding site" evidence="8">
    <location>
        <position position="262"/>
    </location>
    <ligand>
        <name>FAD</name>
        <dbReference type="ChEBI" id="CHEBI:57692"/>
    </ligand>
</feature>
<keyword evidence="4 8" id="KW-0285">Flavoprotein</keyword>
<dbReference type="PANTHER" id="PTHR11455:SF9">
    <property type="entry name" value="CRYPTOCHROME CIRCADIAN CLOCK 5 ISOFORM X1"/>
    <property type="match status" value="1"/>
</dbReference>
<dbReference type="PROSITE" id="PS00691">
    <property type="entry name" value="DNA_PHOTOLYASES_1_2"/>
    <property type="match status" value="1"/>
</dbReference>
<dbReference type="GO" id="GO:0000719">
    <property type="term" value="P:photoreactive repair"/>
    <property type="evidence" value="ECO:0007669"/>
    <property type="project" value="UniProtKB-ARBA"/>
</dbReference>
<dbReference type="InterPro" id="IPR005101">
    <property type="entry name" value="Cryptochr/Photolyase_FAD-bd"/>
</dbReference>
<protein>
    <recommendedName>
        <fullName evidence="3">Deoxyribodipyrimidine photo-lyase</fullName>
        <ecNumber evidence="2">4.1.99.3</ecNumber>
    </recommendedName>
</protein>
<name>A0A3P1VEZ7_9STRE</name>
<dbReference type="Proteomes" id="UP000281771">
    <property type="component" value="Unassembled WGS sequence"/>
</dbReference>
<dbReference type="InterPro" id="IPR002081">
    <property type="entry name" value="Cryptochrome/DNA_photolyase_1"/>
</dbReference>
<dbReference type="PROSITE" id="PS00394">
    <property type="entry name" value="DNA_PHOTOLYASES_1_1"/>
    <property type="match status" value="1"/>
</dbReference>
<dbReference type="InterPro" id="IPR036134">
    <property type="entry name" value="Crypto/Photolyase_FAD-like_sf"/>
</dbReference>
<dbReference type="Gene3D" id="3.40.50.620">
    <property type="entry name" value="HUPs"/>
    <property type="match status" value="1"/>
</dbReference>
<dbReference type="Gene3D" id="1.25.40.80">
    <property type="match status" value="1"/>
</dbReference>
<evidence type="ECO:0000256" key="4">
    <source>
        <dbReference type="ARBA" id="ARBA00022630"/>
    </source>
</evidence>
<evidence type="ECO:0000256" key="5">
    <source>
        <dbReference type="ARBA" id="ARBA00022827"/>
    </source>
</evidence>
<dbReference type="Pfam" id="PF03441">
    <property type="entry name" value="FAD_binding_7"/>
    <property type="match status" value="1"/>
</dbReference>
<evidence type="ECO:0000256" key="6">
    <source>
        <dbReference type="ARBA" id="ARBA00022991"/>
    </source>
</evidence>
<sequence length="473" mass="54933">MMVSVVWFRRDLRMTDHKALAKAIAARQPILCFFHLNEKQLSSSPTPNQSAFLASLMHFQEELKKKNIELHLVYGELLSSLEKLYCDLPDWTDVYFNYDESGFGRKRDQAAATFFREKGIAIHAYQDHYLHGSQEVLNQTGQSYKVFTPYYKSWIQLPKETPISIELSQATWLSMKTSSQVLHQIKHLWDGTSLHYPGTEQALAVLADFVSSSLAEYDKMRDFPAKNGTSRLSSYLRSGEISIRQVYHAVSQASTSQGQATFIKELAWRDFYNMIYVCHPEQKERSIQPAFDLVEWENRPADLEAWKKGQTGYPIIDAAMRQLSQTGWMHNRLRMIVASFLTKDLLIDWRLGEKHFQEMLIDYDAASNIGGWQWAASTGTDAVPYFRIFNPVTQSQRFDPQGDFIKTYLPELRSLPAKHIHQPWKLPKNLDEELDFELGRDYPKPIVDHSLQRKRAIAKYEWAKENYHSNKKS</sequence>
<evidence type="ECO:0000313" key="12">
    <source>
        <dbReference type="EMBL" id="RRD32226.1"/>
    </source>
</evidence>
<dbReference type="STRING" id="1123309.GCA_000377005_01283"/>
<dbReference type="PROSITE" id="PS51645">
    <property type="entry name" value="PHR_CRY_ALPHA_BETA"/>
    <property type="match status" value="1"/>
</dbReference>
<dbReference type="PANTHER" id="PTHR11455">
    <property type="entry name" value="CRYPTOCHROME"/>
    <property type="match status" value="1"/>
</dbReference>
<feature type="site" description="Electron transfer via tryptophanyl radical" evidence="9">
    <location>
        <position position="372"/>
    </location>
</feature>
<evidence type="ECO:0000256" key="2">
    <source>
        <dbReference type="ARBA" id="ARBA00013149"/>
    </source>
</evidence>
<feature type="site" description="Electron transfer via tryptophanyl radical" evidence="9">
    <location>
        <position position="296"/>
    </location>
</feature>
<evidence type="ECO:0000256" key="1">
    <source>
        <dbReference type="ARBA" id="ARBA00001932"/>
    </source>
</evidence>
<dbReference type="GO" id="GO:0003677">
    <property type="term" value="F:DNA binding"/>
    <property type="evidence" value="ECO:0007669"/>
    <property type="project" value="TreeGrafter"/>
</dbReference>
<dbReference type="EMBL" id="RQZA01000001">
    <property type="protein sequence ID" value="RRD32226.1"/>
    <property type="molecule type" value="Genomic_DNA"/>
</dbReference>
<feature type="binding site" evidence="8">
    <location>
        <begin position="362"/>
        <end position="364"/>
    </location>
    <ligand>
        <name>FAD</name>
        <dbReference type="ChEBI" id="CHEBI:57692"/>
    </ligand>
</feature>
<gene>
    <name evidence="12" type="ORF">EII38_00380</name>
</gene>
<evidence type="ECO:0000256" key="10">
    <source>
        <dbReference type="RuleBase" id="RU004182"/>
    </source>
</evidence>
<dbReference type="SUPFAM" id="SSF52425">
    <property type="entry name" value="Cryptochrome/photolyase, N-terminal domain"/>
    <property type="match status" value="1"/>
</dbReference>
<dbReference type="Pfam" id="PF00875">
    <property type="entry name" value="DNA_photolyase"/>
    <property type="match status" value="1"/>
</dbReference>
<keyword evidence="6 10" id="KW-0157">Chromophore</keyword>
<feature type="binding site" evidence="8">
    <location>
        <begin position="265"/>
        <end position="272"/>
    </location>
    <ligand>
        <name>FAD</name>
        <dbReference type="ChEBI" id="CHEBI:57692"/>
    </ligand>
</feature>
<dbReference type="GO" id="GO:0003904">
    <property type="term" value="F:deoxyribodipyrimidine photo-lyase activity"/>
    <property type="evidence" value="ECO:0007669"/>
    <property type="project" value="UniProtKB-EC"/>
</dbReference>
<evidence type="ECO:0000256" key="3">
    <source>
        <dbReference type="ARBA" id="ARBA00014046"/>
    </source>
</evidence>
<dbReference type="EC" id="4.1.99.3" evidence="2"/>
<feature type="binding site" evidence="8">
    <location>
        <position position="217"/>
    </location>
    <ligand>
        <name>FAD</name>
        <dbReference type="ChEBI" id="CHEBI:57692"/>
    </ligand>
</feature>
<proteinExistence type="inferred from homology"/>
<comment type="caution">
    <text evidence="12">The sequence shown here is derived from an EMBL/GenBank/DDBJ whole genome shotgun (WGS) entry which is preliminary data.</text>
</comment>
<keyword evidence="12" id="KW-0456">Lyase</keyword>
<dbReference type="AlphaFoldDB" id="A0A3P1VEZ7"/>
<evidence type="ECO:0000256" key="8">
    <source>
        <dbReference type="PIRSR" id="PIRSR602081-1"/>
    </source>
</evidence>
<feature type="binding site" evidence="8">
    <location>
        <begin position="229"/>
        <end position="233"/>
    </location>
    <ligand>
        <name>FAD</name>
        <dbReference type="ChEBI" id="CHEBI:57692"/>
    </ligand>
</feature>
<dbReference type="GO" id="GO:0071949">
    <property type="term" value="F:FAD binding"/>
    <property type="evidence" value="ECO:0007669"/>
    <property type="project" value="TreeGrafter"/>
</dbReference>
<dbReference type="FunFam" id="1.10.579.10:FF:000003">
    <property type="entry name" value="Deoxyribodipyrimidine photo-lyase"/>
    <property type="match status" value="1"/>
</dbReference>
<dbReference type="InterPro" id="IPR014729">
    <property type="entry name" value="Rossmann-like_a/b/a_fold"/>
</dbReference>
<dbReference type="PRINTS" id="PR00147">
    <property type="entry name" value="DNAPHOTLYASE"/>
</dbReference>
<organism evidence="12 13">
    <name type="scientific">Streptococcus minor</name>
    <dbReference type="NCBI Taxonomy" id="229549"/>
    <lineage>
        <taxon>Bacteria</taxon>
        <taxon>Bacillati</taxon>
        <taxon>Bacillota</taxon>
        <taxon>Bacilli</taxon>
        <taxon>Lactobacillales</taxon>
        <taxon>Streptococcaceae</taxon>
        <taxon>Streptococcus</taxon>
    </lineage>
</organism>
<dbReference type="GO" id="GO:0009416">
    <property type="term" value="P:response to light stimulus"/>
    <property type="evidence" value="ECO:0007669"/>
    <property type="project" value="TreeGrafter"/>
</dbReference>
<reference evidence="12 13" key="1">
    <citation type="submission" date="2018-11" db="EMBL/GenBank/DDBJ databases">
        <title>Genomes From Bacteria Associated with the Canine Oral Cavity: a Test Case for Automated Genome-Based Taxonomic Assignment.</title>
        <authorList>
            <person name="Coil D.A."/>
            <person name="Jospin G."/>
            <person name="Darling A.E."/>
            <person name="Wallis C."/>
            <person name="Davis I.J."/>
            <person name="Harris S."/>
            <person name="Eisen J.A."/>
            <person name="Holcombe L.J."/>
            <person name="O'Flynn C."/>
        </authorList>
    </citation>
    <scope>NUCLEOTIDE SEQUENCE [LARGE SCALE GENOMIC DNA]</scope>
    <source>
        <strain evidence="12 13">OH4621_COT-116</strain>
    </source>
</reference>
<feature type="site" description="Electron transfer via tryptophanyl radical" evidence="9">
    <location>
        <position position="349"/>
    </location>
</feature>
<dbReference type="InterPro" id="IPR036155">
    <property type="entry name" value="Crypto/Photolyase_N_sf"/>
</dbReference>
<accession>A0A3P1VEZ7</accession>